<dbReference type="InterPro" id="IPR001180">
    <property type="entry name" value="CNH_dom"/>
</dbReference>
<feature type="domain" description="CNH" evidence="2">
    <location>
        <begin position="17"/>
        <end position="347"/>
    </location>
</feature>
<dbReference type="GO" id="GO:0034058">
    <property type="term" value="P:endosomal vesicle fusion"/>
    <property type="evidence" value="ECO:0007669"/>
    <property type="project" value="TreeGrafter"/>
</dbReference>
<dbReference type="Pfam" id="PF00780">
    <property type="entry name" value="CNH"/>
    <property type="match status" value="1"/>
</dbReference>
<dbReference type="EMBL" id="HE575323">
    <property type="protein sequence ID" value="CCC94512.1"/>
    <property type="molecule type" value="Genomic_DNA"/>
</dbReference>
<dbReference type="VEuPathDB" id="TriTrypDB:TcIL3000_10_12940"/>
<proteinExistence type="predicted"/>
<evidence type="ECO:0000259" key="2">
    <source>
        <dbReference type="PROSITE" id="PS50219"/>
    </source>
</evidence>
<dbReference type="PANTHER" id="PTHR12894">
    <property type="entry name" value="CNH DOMAIN CONTAINING"/>
    <property type="match status" value="1"/>
</dbReference>
<dbReference type="AlphaFoldDB" id="G0UYP5"/>
<organism evidence="3">
    <name type="scientific">Trypanosoma congolense (strain IL3000)</name>
    <dbReference type="NCBI Taxonomy" id="1068625"/>
    <lineage>
        <taxon>Eukaryota</taxon>
        <taxon>Discoba</taxon>
        <taxon>Euglenozoa</taxon>
        <taxon>Kinetoplastea</taxon>
        <taxon>Metakinetoplastina</taxon>
        <taxon>Trypanosomatida</taxon>
        <taxon>Trypanosomatidae</taxon>
        <taxon>Trypanosoma</taxon>
        <taxon>Nannomonas</taxon>
    </lineage>
</organism>
<evidence type="ECO:0000256" key="1">
    <source>
        <dbReference type="SAM" id="MobiDB-lite"/>
    </source>
</evidence>
<dbReference type="PANTHER" id="PTHR12894:SF46">
    <property type="entry name" value="CNH DOMAIN-CONTAINING PROTEIN"/>
    <property type="match status" value="1"/>
</dbReference>
<dbReference type="PROSITE" id="PS50219">
    <property type="entry name" value="CNH"/>
    <property type="match status" value="1"/>
</dbReference>
<gene>
    <name evidence="3" type="ORF">TCIL3000_10_12940</name>
</gene>
<name>G0UYP5_TRYCI</name>
<accession>G0UYP5</accession>
<protein>
    <recommendedName>
        <fullName evidence="2">CNH domain-containing protein</fullName>
    </recommendedName>
</protein>
<sequence length="873" mass="96877">MIATRYLLKLYEMPPEYGHISAFDTYANTIFVGTDKGVLMRFTVEGARAPDAARRNSTSAEDVTDKRSTGEDGTACGNRGEMPGKHVKCEEAHEDNSLVMSQLEKICTTLVQHISISKTGRRVERIQHSRTHKVLFVLCERRLLAMNSATFEHILTISEYVGTFFAADSRQRGTQRAGRHVICATEPNGRELRVFDFDISRSKRACATLSHEMMLPEQAHVLAMYGSMVCVGMRRGYCLLSLPDGNTCNVLPLAGDMHPLLAAGDGEVFMRYDRSIFSVSMLSMPSGRVLGRTIQLEDEPRHMIVRHPFLFAFTKGYCDVYSLYDDDVSERLPMAGCLFGSQLGRGDFLYAASPTKIWMAGLHSLRYQLADLVERFKVEEAFQLLSAQRSRTNVNWQGIELELHIMVGFAYLHRCRPKEAMLHFNDHIDPRDLLLLLPECIPPNPEEYSAELCGLLRGNRGEAATSPSKDTSMQGAETEMLGGGVSADATVPASDSTAGLGGSGFWAEWNGCCPYNTYVGELEKAWLETFDTFPLLPHSVSQSDEVVHRQVMEWGYISSEVFLKLSWEVFKDELIVYFRSRLEQASPVYARAMEYALLVLVLETRDHCAAYQIVTNSSYLCVEDCYDLLLELHEYRLLACLLHRRGYTHEADRVLKTRVYVSSLLPRYLLQRRDNNELSPAYTNIPTSLHARVQQLLCPQAKNALSGMLVPRDSEDVGALNNGGARSPTPQPSSLSLAMYLVSHLNVPALQKLLVEDPGAAATVDEEGCTMLHVLFSLLMVAGNLGYDELLERGGAMLGLVLSCALLLLDHGADPSLLEVHGLSCLDVLAVAADGVFLDATVAALLADREVRKARSSNNRGNDALTDDLSIAI</sequence>
<feature type="region of interest" description="Disordered" evidence="1">
    <location>
        <begin position="50"/>
        <end position="81"/>
    </location>
</feature>
<dbReference type="GO" id="GO:0005737">
    <property type="term" value="C:cytoplasm"/>
    <property type="evidence" value="ECO:0007669"/>
    <property type="project" value="TreeGrafter"/>
</dbReference>
<evidence type="ECO:0000313" key="3">
    <source>
        <dbReference type="EMBL" id="CCC94512.1"/>
    </source>
</evidence>
<dbReference type="InterPro" id="IPR032914">
    <property type="entry name" value="Vam6/VPS39/TRAP1"/>
</dbReference>
<dbReference type="GO" id="GO:0006914">
    <property type="term" value="P:autophagy"/>
    <property type="evidence" value="ECO:0007669"/>
    <property type="project" value="TreeGrafter"/>
</dbReference>
<dbReference type="GO" id="GO:0016020">
    <property type="term" value="C:membrane"/>
    <property type="evidence" value="ECO:0007669"/>
    <property type="project" value="TreeGrafter"/>
</dbReference>
<reference evidence="3" key="1">
    <citation type="journal article" date="2012" name="Proc. Natl. Acad. Sci. U.S.A.">
        <title>Antigenic diversity is generated by distinct evolutionary mechanisms in African trypanosome species.</title>
        <authorList>
            <person name="Jackson A.P."/>
            <person name="Berry A."/>
            <person name="Aslett M."/>
            <person name="Allison H.C."/>
            <person name="Burton P."/>
            <person name="Vavrova-Anderson J."/>
            <person name="Brown R."/>
            <person name="Browne H."/>
            <person name="Corton N."/>
            <person name="Hauser H."/>
            <person name="Gamble J."/>
            <person name="Gilderthorp R."/>
            <person name="Marcello L."/>
            <person name="McQuillan J."/>
            <person name="Otto T.D."/>
            <person name="Quail M.A."/>
            <person name="Sanders M.J."/>
            <person name="van Tonder A."/>
            <person name="Ginger M.L."/>
            <person name="Field M.C."/>
            <person name="Barry J.D."/>
            <person name="Hertz-Fowler C."/>
            <person name="Berriman M."/>
        </authorList>
    </citation>
    <scope>NUCLEOTIDE SEQUENCE</scope>
    <source>
        <strain evidence="3">IL3000</strain>
    </source>
</reference>